<organism evidence="2 3">
    <name type="scientific">Rhizophagus irregularis (strain DAOM 197198w)</name>
    <name type="common">Glomus intraradices</name>
    <dbReference type="NCBI Taxonomy" id="1432141"/>
    <lineage>
        <taxon>Eukaryota</taxon>
        <taxon>Fungi</taxon>
        <taxon>Fungi incertae sedis</taxon>
        <taxon>Mucoromycota</taxon>
        <taxon>Glomeromycotina</taxon>
        <taxon>Glomeromycetes</taxon>
        <taxon>Glomerales</taxon>
        <taxon>Glomeraceae</taxon>
        <taxon>Rhizophagus</taxon>
    </lineage>
</organism>
<dbReference type="InterPro" id="IPR041698">
    <property type="entry name" value="Methyltransf_25"/>
</dbReference>
<dbReference type="Gene3D" id="3.40.50.150">
    <property type="entry name" value="Vaccinia Virus protein VP39"/>
    <property type="match status" value="1"/>
</dbReference>
<name>A0A015L5Z8_RHIIW</name>
<evidence type="ECO:0000313" key="3">
    <source>
        <dbReference type="Proteomes" id="UP000022910"/>
    </source>
</evidence>
<sequence>MGVIQTKIKQAKSKNKTKPIRERKSSEALSLMSSFTSSISSKTSVKFPSSDGDIDFLHQHHFIVKSIWSTNFSSPINNIINGDGKILDALCYAGTFVLELANEYQSAEFVGIDRYKLFPSEIKPNNVNFLSADLMDGIPSEDNYFDFTHLNTIEPVFLLENWEFIIKELIRVTKPGGYIEIQGFDFVDGNLGPKFMQFIGHYMLLFEASDADLKPRNHIRSLFSSNLEASQHDNRSILLGKKGDNIGILFEQHVTMFFKETINEMMIQLMNTDSSDYEESWKEVLKEIGEFDTIIDTYRIWGMKPNNNVNGI</sequence>
<feature type="domain" description="Methyltransferase" evidence="1">
    <location>
        <begin position="86"/>
        <end position="177"/>
    </location>
</feature>
<dbReference type="HOGENOM" id="CLU_010595_9_0_1"/>
<dbReference type="Pfam" id="PF13649">
    <property type="entry name" value="Methyltransf_25"/>
    <property type="match status" value="1"/>
</dbReference>
<evidence type="ECO:0000313" key="2">
    <source>
        <dbReference type="EMBL" id="EXX67961.1"/>
    </source>
</evidence>
<gene>
    <name evidence="2" type="ORF">RirG_109490</name>
</gene>
<dbReference type="CDD" id="cd02440">
    <property type="entry name" value="AdoMet_MTases"/>
    <property type="match status" value="1"/>
</dbReference>
<keyword evidence="3" id="KW-1185">Reference proteome</keyword>
<accession>A0A015L5Z8</accession>
<proteinExistence type="predicted"/>
<comment type="caution">
    <text evidence="2">The sequence shown here is derived from an EMBL/GenBank/DDBJ whole genome shotgun (WGS) entry which is preliminary data.</text>
</comment>
<protein>
    <recommendedName>
        <fullName evidence="1">Methyltransferase domain-containing protein</fullName>
    </recommendedName>
</protein>
<reference evidence="2 3" key="1">
    <citation type="submission" date="2014-02" db="EMBL/GenBank/DDBJ databases">
        <title>Single nucleus genome sequencing reveals high similarity among nuclei of an endomycorrhizal fungus.</title>
        <authorList>
            <person name="Lin K."/>
            <person name="Geurts R."/>
            <person name="Zhang Z."/>
            <person name="Limpens E."/>
            <person name="Saunders D.G."/>
            <person name="Mu D."/>
            <person name="Pang E."/>
            <person name="Cao H."/>
            <person name="Cha H."/>
            <person name="Lin T."/>
            <person name="Zhou Q."/>
            <person name="Shang Y."/>
            <person name="Li Y."/>
            <person name="Ivanov S."/>
            <person name="Sharma T."/>
            <person name="Velzen R.V."/>
            <person name="Ruijter N.D."/>
            <person name="Aanen D.K."/>
            <person name="Win J."/>
            <person name="Kamoun S."/>
            <person name="Bisseling T."/>
            <person name="Huang S."/>
        </authorList>
    </citation>
    <scope>NUCLEOTIDE SEQUENCE [LARGE SCALE GENOMIC DNA]</scope>
    <source>
        <strain evidence="3">DAOM197198w</strain>
    </source>
</reference>
<dbReference type="InterPro" id="IPR029063">
    <property type="entry name" value="SAM-dependent_MTases_sf"/>
</dbReference>
<dbReference type="SMR" id="A0A015L5Z8"/>
<dbReference type="AlphaFoldDB" id="A0A015L5Z8"/>
<evidence type="ECO:0000259" key="1">
    <source>
        <dbReference type="Pfam" id="PF13649"/>
    </source>
</evidence>
<dbReference type="EMBL" id="JEMT01017466">
    <property type="protein sequence ID" value="EXX67961.1"/>
    <property type="molecule type" value="Genomic_DNA"/>
</dbReference>
<dbReference type="OrthoDB" id="2013972at2759"/>
<dbReference type="Proteomes" id="UP000022910">
    <property type="component" value="Unassembled WGS sequence"/>
</dbReference>
<dbReference type="STRING" id="1432141.A0A015L5Z8"/>
<dbReference type="SUPFAM" id="SSF53335">
    <property type="entry name" value="S-adenosyl-L-methionine-dependent methyltransferases"/>
    <property type="match status" value="1"/>
</dbReference>